<feature type="transmembrane region" description="Helical" evidence="1">
    <location>
        <begin position="114"/>
        <end position="130"/>
    </location>
</feature>
<keyword evidence="1" id="KW-0812">Transmembrane</keyword>
<feature type="transmembrane region" description="Helical" evidence="1">
    <location>
        <begin position="70"/>
        <end position="94"/>
    </location>
</feature>
<organism evidence="2 3">
    <name type="scientific">Haloferax larsenii</name>
    <dbReference type="NCBI Taxonomy" id="302484"/>
    <lineage>
        <taxon>Archaea</taxon>
        <taxon>Methanobacteriati</taxon>
        <taxon>Methanobacteriota</taxon>
        <taxon>Stenosarchaea group</taxon>
        <taxon>Halobacteria</taxon>
        <taxon>Halobacteriales</taxon>
        <taxon>Haloferacaceae</taxon>
        <taxon>Haloferax</taxon>
    </lineage>
</organism>
<keyword evidence="1" id="KW-1133">Transmembrane helix</keyword>
<dbReference type="Proteomes" id="UP000183894">
    <property type="component" value="Unassembled WGS sequence"/>
</dbReference>
<proteinExistence type="predicted"/>
<feature type="transmembrane region" description="Helical" evidence="1">
    <location>
        <begin position="41"/>
        <end position="64"/>
    </location>
</feature>
<dbReference type="OrthoDB" id="293703at2157"/>
<evidence type="ECO:0000256" key="1">
    <source>
        <dbReference type="SAM" id="Phobius"/>
    </source>
</evidence>
<reference evidence="2 3" key="1">
    <citation type="submission" date="2016-10" db="EMBL/GenBank/DDBJ databases">
        <authorList>
            <person name="de Groot N.N."/>
        </authorList>
    </citation>
    <scope>NUCLEOTIDE SEQUENCE [LARGE SCALE GENOMIC DNA]</scope>
    <source>
        <strain evidence="2 3">CDM_5</strain>
    </source>
</reference>
<evidence type="ECO:0000313" key="3">
    <source>
        <dbReference type="Proteomes" id="UP000183894"/>
    </source>
</evidence>
<name>A0A1H7G0A0_HALLR</name>
<protein>
    <submittedName>
        <fullName evidence="2">Uncharacterized protein</fullName>
    </submittedName>
</protein>
<accession>A0A1H7G0A0</accession>
<sequence>MALPTGLLPVFVFVVTAGVATLVTLGAYLSWRRGSRSFSAGLRRSLLGVSLLYLVGTAVVWAVAGGGSLWGVAAALVASGVAAFVVLWTAPLLLGQYLVRRLRGVDSETALRQVTYGWPVAMLVVFGLFVAPGGPTSGHLLHLDGATTCLAGFCGLSVLLLVAVALELVVAVVGPGLVGLVLTSQQSLSSR</sequence>
<dbReference type="RefSeq" id="WP_074791269.1">
    <property type="nucleotide sequence ID" value="NZ_FOAD01000001.1"/>
</dbReference>
<feature type="transmembrane region" description="Helical" evidence="1">
    <location>
        <begin position="150"/>
        <end position="182"/>
    </location>
</feature>
<gene>
    <name evidence="2" type="ORF">SAMN04488691_101179</name>
</gene>
<dbReference type="EMBL" id="FOAD01000001">
    <property type="protein sequence ID" value="SEK31773.1"/>
    <property type="molecule type" value="Genomic_DNA"/>
</dbReference>
<feature type="transmembrane region" description="Helical" evidence="1">
    <location>
        <begin position="6"/>
        <end position="29"/>
    </location>
</feature>
<dbReference type="AlphaFoldDB" id="A0A1H7G0A0"/>
<evidence type="ECO:0000313" key="2">
    <source>
        <dbReference type="EMBL" id="SEK31773.1"/>
    </source>
</evidence>
<keyword evidence="1" id="KW-0472">Membrane</keyword>